<comment type="caution">
    <text evidence="2">The sequence shown here is derived from an EMBL/GenBank/DDBJ whole genome shotgun (WGS) entry which is preliminary data.</text>
</comment>
<dbReference type="InterPro" id="IPR052022">
    <property type="entry name" value="26kDa_periplasmic_antigen"/>
</dbReference>
<organism evidence="2 3">
    <name type="scientific">Paraglaciecola arctica BSs20135</name>
    <dbReference type="NCBI Taxonomy" id="493475"/>
    <lineage>
        <taxon>Bacteria</taxon>
        <taxon>Pseudomonadati</taxon>
        <taxon>Pseudomonadota</taxon>
        <taxon>Gammaproteobacteria</taxon>
        <taxon>Alteromonadales</taxon>
        <taxon>Alteromonadaceae</taxon>
        <taxon>Paraglaciecola</taxon>
    </lineage>
</organism>
<name>K6Y0E7_9ALTE</name>
<dbReference type="Proteomes" id="UP000006327">
    <property type="component" value="Unassembled WGS sequence"/>
</dbReference>
<protein>
    <recommendedName>
        <fullName evidence="4">26 kDa periplasmic immunogenic protein</fullName>
    </recommendedName>
</protein>
<dbReference type="InterPro" id="IPR007497">
    <property type="entry name" value="SIMPL/DUF541"/>
</dbReference>
<dbReference type="RefSeq" id="WP_007616119.1">
    <property type="nucleotide sequence ID" value="NZ_BAEO01000006.1"/>
</dbReference>
<dbReference type="STRING" id="493475.GARC_0374"/>
<dbReference type="AlphaFoldDB" id="K6Y0E7"/>
<reference evidence="2 3" key="1">
    <citation type="journal article" date="2017" name="Antonie Van Leeuwenhoek">
        <title>Rhizobium rhizosphaerae sp. nov., a novel species isolated from rice rhizosphere.</title>
        <authorList>
            <person name="Zhao J.J."/>
            <person name="Zhang J."/>
            <person name="Zhang R.J."/>
            <person name="Zhang C.W."/>
            <person name="Yin H.Q."/>
            <person name="Zhang X.X."/>
        </authorList>
    </citation>
    <scope>NUCLEOTIDE SEQUENCE [LARGE SCALE GENOMIC DNA]</scope>
    <source>
        <strain evidence="2 3">BSs20135</strain>
    </source>
</reference>
<dbReference type="Gene3D" id="3.30.110.170">
    <property type="entry name" value="Protein of unknown function (DUF541), domain 1"/>
    <property type="match status" value="1"/>
</dbReference>
<sequence>MRIYFLVLFTLVFNSAIAKDHSRVQQQRQIEVTGVGSVFSVPDRFSFSMSIEQKGRVAAELNKAIVEKTNGVVQALLKIGIDKKSLQSLQVQFNPWVEYNGQTQEQKGFILTRQITVTVNSLSQYEQSIDTVLNLGVNNINQFNFTNSQADENYQVALNHALLNAKQRATNMAKVLDLKIAGVISILEQSISEGTPIMMQSRQFKSSESYQPGEMSTQANVKVIFALQDGT</sequence>
<evidence type="ECO:0000256" key="1">
    <source>
        <dbReference type="SAM" id="SignalP"/>
    </source>
</evidence>
<dbReference type="PANTHER" id="PTHR34387">
    <property type="entry name" value="SLR1258 PROTEIN"/>
    <property type="match status" value="1"/>
</dbReference>
<feature type="signal peptide" evidence="1">
    <location>
        <begin position="1"/>
        <end position="18"/>
    </location>
</feature>
<feature type="chain" id="PRO_5003896973" description="26 kDa periplasmic immunogenic protein" evidence="1">
    <location>
        <begin position="19"/>
        <end position="231"/>
    </location>
</feature>
<dbReference type="GO" id="GO:0006974">
    <property type="term" value="P:DNA damage response"/>
    <property type="evidence" value="ECO:0007669"/>
    <property type="project" value="TreeGrafter"/>
</dbReference>
<accession>K6Y0E7</accession>
<keyword evidence="3" id="KW-1185">Reference proteome</keyword>
<evidence type="ECO:0000313" key="2">
    <source>
        <dbReference type="EMBL" id="GAC17356.1"/>
    </source>
</evidence>
<evidence type="ECO:0008006" key="4">
    <source>
        <dbReference type="Google" id="ProtNLM"/>
    </source>
</evidence>
<dbReference type="EMBL" id="BAEO01000006">
    <property type="protein sequence ID" value="GAC17356.1"/>
    <property type="molecule type" value="Genomic_DNA"/>
</dbReference>
<dbReference type="Pfam" id="PF04402">
    <property type="entry name" value="SIMPL"/>
    <property type="match status" value="1"/>
</dbReference>
<dbReference type="PANTHER" id="PTHR34387:SF1">
    <property type="entry name" value="PERIPLASMIC IMMUNOGENIC PROTEIN"/>
    <property type="match status" value="1"/>
</dbReference>
<dbReference type="OrthoDB" id="5700464at2"/>
<proteinExistence type="predicted"/>
<keyword evidence="1" id="KW-0732">Signal</keyword>
<evidence type="ECO:0000313" key="3">
    <source>
        <dbReference type="Proteomes" id="UP000006327"/>
    </source>
</evidence>
<dbReference type="eggNOG" id="COG2968">
    <property type="taxonomic scope" value="Bacteria"/>
</dbReference>
<gene>
    <name evidence="2" type="ORF">GARC_0374</name>
</gene>
<dbReference type="Gene3D" id="3.30.70.2970">
    <property type="entry name" value="Protein of unknown function (DUF541), domain 2"/>
    <property type="match status" value="1"/>
</dbReference>